<dbReference type="InterPro" id="IPR003591">
    <property type="entry name" value="Leu-rich_rpt_typical-subtyp"/>
</dbReference>
<evidence type="ECO:0000256" key="3">
    <source>
        <dbReference type="ARBA" id="ARBA00022614"/>
    </source>
</evidence>
<keyword evidence="7" id="KW-1185">Reference proteome</keyword>
<dbReference type="InterPro" id="IPR001611">
    <property type="entry name" value="Leu-rich_rpt"/>
</dbReference>
<keyword evidence="3" id="KW-0433">Leucine-rich repeat</keyword>
<protein>
    <recommendedName>
        <fullName evidence="8">Leucine-rich repeat-containing protein</fullName>
    </recommendedName>
</protein>
<dbReference type="GeneID" id="66113842"/>
<sequence length="858" mass="95249">MSLHSNDSSIEGDVFIQQLASHIRKNEEGLANGLLYFSKAKSQSNVKSSRLSFTIHHLYFITDRIESSPLGVDVGPLNIKLDTPNHEPTFISFMANNARSSKHFDSDARSISSINSVRSIMSSASVYWRNLGYLKDPKAINKDLNYLYSSFTKIPCLVLNPRTKIHSILGYEEYPCDTSVPLKMFKNLQVLEVIDYEPNEIFGWHCLCEQLRILIIKSNKVNSIEEVLFNLVVDDEYGRTSFNSTTSHSSLKAAASGRHNLPSTDLFDDHQNASSTTSLLSLPSFHSHSHSHSQLDYVPPSFNDHYKNLNFRRQRANTSSSSEGNQRNSFYHNSQATINSSMSASRNNNNNSNESNSALTHSTDLIGGGAGSSSLPKDYNSSLKYLTEDNCHSHYSHTYPEDSVGRDYTKLPEGKWLTLKQLTIQDTSIKSIAPFVFKPFCNLVKLNLSNNLLEEIPPGLNQLTNVRFINLNDNYITSLKNLPTSLKQLTTLSLNSNHITNLDGLEKLKTLQKLDLRRNKLKGIESLKPIVLLFVKIPSILSNVYVSLNPDLGKHYRIDLFNLFNGVKYKNSVKIDDSRPGYFEGALLLDQEASFLNLTKYLSINVSNGTSTTKSKATPPPFEIEKLCNRLEDISAVLKETPKTQPLTIITSDDGMTTKLNYFKIRQPKSKPGEEEVEEIENEGSKHDLPKESLVFSSHNQTLDPNSTFIVEQERSTSSSATLLTSTSKIMPLSVNLNLSNTNGDFDGMLSKSSVTMSTATVSVLPQSQTMDNIHQKLSISNGTIASTMSTSNASMQANASTATTTPQLLTPKSSKPSLIRRSTTFTQVDLESPTTAATTSTAPIILTPVQVTARMST</sequence>
<evidence type="ECO:0000256" key="1">
    <source>
        <dbReference type="ARBA" id="ARBA00004496"/>
    </source>
</evidence>
<dbReference type="Pfam" id="PF13855">
    <property type="entry name" value="LRR_8"/>
    <property type="match status" value="1"/>
</dbReference>
<dbReference type="InterPro" id="IPR032675">
    <property type="entry name" value="LRR_dom_sf"/>
</dbReference>
<feature type="compositionally biased region" description="Low complexity" evidence="5">
    <location>
        <begin position="341"/>
        <end position="357"/>
    </location>
</feature>
<evidence type="ECO:0000256" key="4">
    <source>
        <dbReference type="ARBA" id="ARBA00022737"/>
    </source>
</evidence>
<organism evidence="6 7">
    <name type="scientific">Scheffersomyces spartinae</name>
    <dbReference type="NCBI Taxonomy" id="45513"/>
    <lineage>
        <taxon>Eukaryota</taxon>
        <taxon>Fungi</taxon>
        <taxon>Dikarya</taxon>
        <taxon>Ascomycota</taxon>
        <taxon>Saccharomycotina</taxon>
        <taxon>Pichiomycetes</taxon>
        <taxon>Debaryomycetaceae</taxon>
        <taxon>Scheffersomyces</taxon>
    </lineage>
</organism>
<evidence type="ECO:0000256" key="2">
    <source>
        <dbReference type="ARBA" id="ARBA00022490"/>
    </source>
</evidence>
<feature type="region of interest" description="Disordered" evidence="5">
    <location>
        <begin position="341"/>
        <end position="373"/>
    </location>
</feature>
<dbReference type="RefSeq" id="XP_043049324.1">
    <property type="nucleotide sequence ID" value="XM_043191312.1"/>
</dbReference>
<dbReference type="Gene3D" id="3.80.10.10">
    <property type="entry name" value="Ribonuclease Inhibitor"/>
    <property type="match status" value="2"/>
</dbReference>
<proteinExistence type="predicted"/>
<reference evidence="6" key="1">
    <citation type="submission" date="2021-03" db="EMBL/GenBank/DDBJ databases">
        <authorList>
            <person name="Palmer J.M."/>
        </authorList>
    </citation>
    <scope>NUCLEOTIDE SEQUENCE</scope>
    <source>
        <strain evidence="6">ARV_011</strain>
    </source>
</reference>
<comment type="subcellular location">
    <subcellularLocation>
        <location evidence="1">Cytoplasm</location>
    </subcellularLocation>
</comment>
<dbReference type="SMART" id="SM00369">
    <property type="entry name" value="LRR_TYP"/>
    <property type="match status" value="3"/>
</dbReference>
<dbReference type="InterPro" id="IPR025875">
    <property type="entry name" value="Leu-rich_rpt_4"/>
</dbReference>
<dbReference type="OrthoDB" id="676979at2759"/>
<comment type="caution">
    <text evidence="6">The sequence shown here is derived from an EMBL/GenBank/DDBJ whole genome shotgun (WGS) entry which is preliminary data.</text>
</comment>
<dbReference type="PROSITE" id="PS51450">
    <property type="entry name" value="LRR"/>
    <property type="match status" value="4"/>
</dbReference>
<evidence type="ECO:0000256" key="5">
    <source>
        <dbReference type="SAM" id="MobiDB-lite"/>
    </source>
</evidence>
<gene>
    <name evidence="6" type="ORF">KQ657_000468</name>
</gene>
<dbReference type="GO" id="GO:0005737">
    <property type="term" value="C:cytoplasm"/>
    <property type="evidence" value="ECO:0007669"/>
    <property type="project" value="UniProtKB-SubCell"/>
</dbReference>
<evidence type="ECO:0008006" key="8">
    <source>
        <dbReference type="Google" id="ProtNLM"/>
    </source>
</evidence>
<dbReference type="PANTHER" id="PTHR15454:SF69">
    <property type="entry name" value="SERINE_THREONINE-PROTEIN KINASE 11-INTERACTING PROTEIN"/>
    <property type="match status" value="1"/>
</dbReference>
<keyword evidence="4" id="KW-0677">Repeat</keyword>
<feature type="region of interest" description="Disordered" evidence="5">
    <location>
        <begin position="791"/>
        <end position="818"/>
    </location>
</feature>
<dbReference type="SUPFAM" id="SSF52058">
    <property type="entry name" value="L domain-like"/>
    <property type="match status" value="1"/>
</dbReference>
<dbReference type="PANTHER" id="PTHR15454">
    <property type="entry name" value="NISCHARIN RELATED"/>
    <property type="match status" value="1"/>
</dbReference>
<accession>A0A9P7V9I5</accession>
<keyword evidence="2" id="KW-0963">Cytoplasm</keyword>
<dbReference type="AlphaFoldDB" id="A0A9P7V9I5"/>
<evidence type="ECO:0000313" key="7">
    <source>
        <dbReference type="Proteomes" id="UP000790833"/>
    </source>
</evidence>
<evidence type="ECO:0000313" key="6">
    <source>
        <dbReference type="EMBL" id="KAG7193776.1"/>
    </source>
</evidence>
<dbReference type="Proteomes" id="UP000790833">
    <property type="component" value="Unassembled WGS sequence"/>
</dbReference>
<dbReference type="Pfam" id="PF12799">
    <property type="entry name" value="LRR_4"/>
    <property type="match status" value="1"/>
</dbReference>
<name>A0A9P7V9I5_9ASCO</name>
<dbReference type="EMBL" id="JAHMUF010000010">
    <property type="protein sequence ID" value="KAG7193776.1"/>
    <property type="molecule type" value="Genomic_DNA"/>
</dbReference>
<dbReference type="SMART" id="SM00365">
    <property type="entry name" value="LRR_SD22"/>
    <property type="match status" value="3"/>
</dbReference>